<sequence length="195" mass="19642">MNPRQLRVLRGASASAAATLLAAVSHTFGGGAAPAPLLVVGMAALLALPAAAVMGRRLSLPRLAATTMITQGAFHVVFAALGAPSSAAAVHSAHDHDAHLAALATEHASLAAQTDGAMLVAHAAAALVTTALLWRGEHAVRAIAGWARAVIRRVPVAVALPVAVAPAAVAAEPTRPASRLFHDVRLQRGPPLVLS</sequence>
<evidence type="ECO:0008006" key="4">
    <source>
        <dbReference type="Google" id="ProtNLM"/>
    </source>
</evidence>
<accession>A0ABP9ACJ7</accession>
<comment type="caution">
    <text evidence="2">The sequence shown here is derived from an EMBL/GenBank/DDBJ whole genome shotgun (WGS) entry which is preliminary data.</text>
</comment>
<name>A0ABP9ACJ7_9MICO</name>
<keyword evidence="1" id="KW-0812">Transmembrane</keyword>
<protein>
    <recommendedName>
        <fullName evidence="4">MFS transporter</fullName>
    </recommendedName>
</protein>
<dbReference type="RefSeq" id="WP_345439670.1">
    <property type="nucleotide sequence ID" value="NZ_BAABKO010000004.1"/>
</dbReference>
<keyword evidence="1" id="KW-0472">Membrane</keyword>
<dbReference type="EMBL" id="BAABKO010000004">
    <property type="protein sequence ID" value="GAA4779046.1"/>
    <property type="molecule type" value="Genomic_DNA"/>
</dbReference>
<evidence type="ECO:0000313" key="3">
    <source>
        <dbReference type="Proteomes" id="UP001501645"/>
    </source>
</evidence>
<gene>
    <name evidence="2" type="ORF">GCM10023351_25030</name>
</gene>
<feature type="transmembrane region" description="Helical" evidence="1">
    <location>
        <begin position="37"/>
        <end position="55"/>
    </location>
</feature>
<proteinExistence type="predicted"/>
<evidence type="ECO:0000313" key="2">
    <source>
        <dbReference type="EMBL" id="GAA4779046.1"/>
    </source>
</evidence>
<keyword evidence="1" id="KW-1133">Transmembrane helix</keyword>
<dbReference type="Proteomes" id="UP001501645">
    <property type="component" value="Unassembled WGS sequence"/>
</dbReference>
<evidence type="ECO:0000256" key="1">
    <source>
        <dbReference type="SAM" id="Phobius"/>
    </source>
</evidence>
<reference evidence="3" key="1">
    <citation type="journal article" date="2019" name="Int. J. Syst. Evol. Microbiol.">
        <title>The Global Catalogue of Microorganisms (GCM) 10K type strain sequencing project: providing services to taxonomists for standard genome sequencing and annotation.</title>
        <authorList>
            <consortium name="The Broad Institute Genomics Platform"/>
            <consortium name="The Broad Institute Genome Sequencing Center for Infectious Disease"/>
            <person name="Wu L."/>
            <person name="Ma J."/>
        </authorList>
    </citation>
    <scope>NUCLEOTIDE SEQUENCE [LARGE SCALE GENOMIC DNA]</scope>
    <source>
        <strain evidence="3">JCM 18537</strain>
    </source>
</reference>
<organism evidence="2 3">
    <name type="scientific">Microbacterium gilvum</name>
    <dbReference type="NCBI Taxonomy" id="1336204"/>
    <lineage>
        <taxon>Bacteria</taxon>
        <taxon>Bacillati</taxon>
        <taxon>Actinomycetota</taxon>
        <taxon>Actinomycetes</taxon>
        <taxon>Micrococcales</taxon>
        <taxon>Microbacteriaceae</taxon>
        <taxon>Microbacterium</taxon>
    </lineage>
</organism>
<keyword evidence="3" id="KW-1185">Reference proteome</keyword>